<comment type="caution">
    <text evidence="10">The sequence shown here is derived from an EMBL/GenBank/DDBJ whole genome shotgun (WGS) entry which is preliminary data.</text>
</comment>
<feature type="transmembrane region" description="Helical" evidence="8">
    <location>
        <begin position="157"/>
        <end position="177"/>
    </location>
</feature>
<feature type="transmembrane region" description="Helical" evidence="8">
    <location>
        <begin position="128"/>
        <end position="150"/>
    </location>
</feature>
<comment type="subcellular location">
    <subcellularLocation>
        <location evidence="1">Cell membrane</location>
        <topology evidence="1">Multi-pass membrane protein</topology>
    </subcellularLocation>
</comment>
<feature type="transmembrane region" description="Helical" evidence="8">
    <location>
        <begin position="401"/>
        <end position="419"/>
    </location>
</feature>
<dbReference type="GO" id="GO:0009246">
    <property type="term" value="P:enterobacterial common antigen biosynthetic process"/>
    <property type="evidence" value="ECO:0007669"/>
    <property type="project" value="TreeGrafter"/>
</dbReference>
<dbReference type="PANTHER" id="PTHR40074">
    <property type="entry name" value="O-ACETYLTRANSFERASE WECH"/>
    <property type="match status" value="1"/>
</dbReference>
<protein>
    <submittedName>
        <fullName evidence="10">Acyltransferase</fullName>
    </submittedName>
</protein>
<sequence>MRAERNRCADLLRVCAIGAVVLGHWLLVDVTYRGGALSGLNALDYVGWGRWPTLVLQVMPVFFLVGGYANAVSWTSHHRQGEDWRSWVQGRAARLLWPTAVYAAVCAPAVAAARLAGAEPGVLAQAGWLIALHLWFLPVYLMLIALTPLLHAAHRRWGPAVPVVMALGAAGVDALVLGPRLPVIGFANYLLVWGSMHQWGFAWQDGTLTTPRWRCRALAAGGVVLLAGLLGWGPFPVDMIGAGTRVGNTDPPSIALLAFAAAQTGLLLMAEPALERLLTRPRLRSRVNRLNAAVMTVYLWHMIPVILVALALYPTGLAPQPAIGTTVWLALRLPWLILLTAVMIPLTLALLRVQRPLLRLPPGVGPTGWWSPILLACGLAVCLPSLASLAIGGFAPAGRGAALPLALCACGLLAIVCSGRPLPRRVGTGYLGGTGNPGDGGSSPCRGMPMPGA</sequence>
<organism evidence="10 11">
    <name type="scientific">Streptomyces jumonjinensis</name>
    <dbReference type="NCBI Taxonomy" id="1945"/>
    <lineage>
        <taxon>Bacteria</taxon>
        <taxon>Bacillati</taxon>
        <taxon>Actinomycetota</taxon>
        <taxon>Actinomycetes</taxon>
        <taxon>Kitasatosporales</taxon>
        <taxon>Streptomycetaceae</taxon>
        <taxon>Streptomyces</taxon>
    </lineage>
</organism>
<evidence type="ECO:0000256" key="5">
    <source>
        <dbReference type="ARBA" id="ARBA00022989"/>
    </source>
</evidence>
<keyword evidence="4 8" id="KW-0812">Transmembrane</keyword>
<feature type="transmembrane region" description="Helical" evidence="8">
    <location>
        <begin position="95"/>
        <end position="116"/>
    </location>
</feature>
<keyword evidence="10" id="KW-0808">Transferase</keyword>
<dbReference type="GO" id="GO:0016413">
    <property type="term" value="F:O-acetyltransferase activity"/>
    <property type="evidence" value="ECO:0007669"/>
    <property type="project" value="TreeGrafter"/>
</dbReference>
<feature type="transmembrane region" description="Helical" evidence="8">
    <location>
        <begin position="373"/>
        <end position="395"/>
    </location>
</feature>
<dbReference type="AlphaFoldDB" id="A0A646KQZ0"/>
<keyword evidence="3" id="KW-1003">Cell membrane</keyword>
<dbReference type="GO" id="GO:0005886">
    <property type="term" value="C:plasma membrane"/>
    <property type="evidence" value="ECO:0007669"/>
    <property type="project" value="UniProtKB-SubCell"/>
</dbReference>
<feature type="transmembrane region" description="Helical" evidence="8">
    <location>
        <begin position="54"/>
        <end position="74"/>
    </location>
</feature>
<feature type="transmembrane region" description="Helical" evidence="8">
    <location>
        <begin position="290"/>
        <end position="313"/>
    </location>
</feature>
<evidence type="ECO:0000256" key="1">
    <source>
        <dbReference type="ARBA" id="ARBA00004651"/>
    </source>
</evidence>
<dbReference type="Proteomes" id="UP000419138">
    <property type="component" value="Unassembled WGS sequence"/>
</dbReference>
<reference evidence="10 11" key="1">
    <citation type="submission" date="2019-05" db="EMBL/GenBank/DDBJ databases">
        <title>Comparative genomics and metabolomics analyses of clavulanic acid producing Streptomyces species provides insight into specialized metabolism and evolution of beta-lactam biosynthetic gene clusters.</title>
        <authorList>
            <person name="Moore M.A."/>
            <person name="Cruz-Morales P."/>
            <person name="Barona Gomez F."/>
            <person name="Kapil T."/>
        </authorList>
    </citation>
    <scope>NUCLEOTIDE SEQUENCE [LARGE SCALE GENOMIC DNA]</scope>
    <source>
        <strain evidence="10 11">NRRL 5741</strain>
    </source>
</reference>
<comment type="similarity">
    <text evidence="2">Belongs to the acyltransferase 3 family.</text>
</comment>
<evidence type="ECO:0000256" key="4">
    <source>
        <dbReference type="ARBA" id="ARBA00022692"/>
    </source>
</evidence>
<feature type="transmembrane region" description="Helical" evidence="8">
    <location>
        <begin position="215"/>
        <end position="233"/>
    </location>
</feature>
<evidence type="ECO:0000256" key="6">
    <source>
        <dbReference type="ARBA" id="ARBA00023136"/>
    </source>
</evidence>
<evidence type="ECO:0000256" key="2">
    <source>
        <dbReference type="ARBA" id="ARBA00007400"/>
    </source>
</evidence>
<evidence type="ECO:0000259" key="9">
    <source>
        <dbReference type="Pfam" id="PF01757"/>
    </source>
</evidence>
<evidence type="ECO:0000313" key="11">
    <source>
        <dbReference type="Proteomes" id="UP000419138"/>
    </source>
</evidence>
<dbReference type="Pfam" id="PF01757">
    <property type="entry name" value="Acyl_transf_3"/>
    <property type="match status" value="1"/>
</dbReference>
<keyword evidence="10" id="KW-0012">Acyltransferase</keyword>
<keyword evidence="5 8" id="KW-1133">Transmembrane helix</keyword>
<dbReference type="RefSeq" id="WP_323393345.1">
    <property type="nucleotide sequence ID" value="NZ_VCLA01000193.1"/>
</dbReference>
<keyword evidence="6 8" id="KW-0472">Membrane</keyword>
<feature type="region of interest" description="Disordered" evidence="7">
    <location>
        <begin position="433"/>
        <end position="453"/>
    </location>
</feature>
<feature type="transmembrane region" description="Helical" evidence="8">
    <location>
        <begin position="333"/>
        <end position="353"/>
    </location>
</feature>
<evidence type="ECO:0000256" key="8">
    <source>
        <dbReference type="SAM" id="Phobius"/>
    </source>
</evidence>
<evidence type="ECO:0000256" key="7">
    <source>
        <dbReference type="SAM" id="MobiDB-lite"/>
    </source>
</evidence>
<name>A0A646KQZ0_STRJU</name>
<keyword evidence="11" id="KW-1185">Reference proteome</keyword>
<feature type="non-terminal residue" evidence="10">
    <location>
        <position position="453"/>
    </location>
</feature>
<accession>A0A646KQZ0</accession>
<feature type="domain" description="Acyltransferase 3" evidence="9">
    <location>
        <begin position="9"/>
        <end position="351"/>
    </location>
</feature>
<proteinExistence type="inferred from homology"/>
<evidence type="ECO:0000256" key="3">
    <source>
        <dbReference type="ARBA" id="ARBA00022475"/>
    </source>
</evidence>
<feature type="transmembrane region" description="Helical" evidence="8">
    <location>
        <begin position="183"/>
        <end position="203"/>
    </location>
</feature>
<gene>
    <name evidence="10" type="ORF">FF041_32710</name>
</gene>
<feature type="transmembrane region" description="Helical" evidence="8">
    <location>
        <begin position="253"/>
        <end position="270"/>
    </location>
</feature>
<dbReference type="EMBL" id="VCLA01000193">
    <property type="protein sequence ID" value="MQT04744.1"/>
    <property type="molecule type" value="Genomic_DNA"/>
</dbReference>
<feature type="transmembrane region" description="Helical" evidence="8">
    <location>
        <begin position="12"/>
        <end position="34"/>
    </location>
</feature>
<evidence type="ECO:0000313" key="10">
    <source>
        <dbReference type="EMBL" id="MQT04744.1"/>
    </source>
</evidence>
<dbReference type="InterPro" id="IPR002656">
    <property type="entry name" value="Acyl_transf_3_dom"/>
</dbReference>
<dbReference type="PANTHER" id="PTHR40074:SF2">
    <property type="entry name" value="O-ACETYLTRANSFERASE WECH"/>
    <property type="match status" value="1"/>
</dbReference>